<dbReference type="InterPro" id="IPR011644">
    <property type="entry name" value="Heme_NO-bd"/>
</dbReference>
<evidence type="ECO:0000259" key="9">
    <source>
        <dbReference type="PROSITE" id="PS50125"/>
    </source>
</evidence>
<keyword evidence="4" id="KW-0547">Nucleotide-binding</keyword>
<dbReference type="Ensembl" id="ENSCSAVT00000020106.1">
    <property type="protein sequence ID" value="ENSCSAVP00000019893.1"/>
    <property type="gene ID" value="ENSCSAVG00000011684.1"/>
</dbReference>
<dbReference type="InterPro" id="IPR029787">
    <property type="entry name" value="Nucleotide_cyclase"/>
</dbReference>
<dbReference type="PROSITE" id="PS50125">
    <property type="entry name" value="GUANYLATE_CYCLASE_2"/>
    <property type="match status" value="1"/>
</dbReference>
<dbReference type="SMART" id="SM00044">
    <property type="entry name" value="CYCc"/>
    <property type="match status" value="1"/>
</dbReference>
<dbReference type="InterPro" id="IPR011645">
    <property type="entry name" value="HNOB_dom_associated"/>
</dbReference>
<dbReference type="STRING" id="51511.ENSCSAVP00000019893"/>
<dbReference type="Gene3D" id="6.10.250.780">
    <property type="match status" value="1"/>
</dbReference>
<evidence type="ECO:0000256" key="4">
    <source>
        <dbReference type="ARBA" id="ARBA00022741"/>
    </source>
</evidence>
<dbReference type="Pfam" id="PF07700">
    <property type="entry name" value="HNOB"/>
    <property type="match status" value="1"/>
</dbReference>
<reference evidence="11" key="1">
    <citation type="submission" date="2003-08" db="EMBL/GenBank/DDBJ databases">
        <authorList>
            <person name="Birren B."/>
            <person name="Nusbaum C."/>
            <person name="Abebe A."/>
            <person name="Abouelleil A."/>
            <person name="Adekoya E."/>
            <person name="Ait-zahra M."/>
            <person name="Allen N."/>
            <person name="Allen T."/>
            <person name="An P."/>
            <person name="Anderson M."/>
            <person name="Anderson S."/>
            <person name="Arachchi H."/>
            <person name="Armbruster J."/>
            <person name="Bachantsang P."/>
            <person name="Baldwin J."/>
            <person name="Barry A."/>
            <person name="Bayul T."/>
            <person name="Blitshsteyn B."/>
            <person name="Bloom T."/>
            <person name="Blye J."/>
            <person name="Boguslavskiy L."/>
            <person name="Borowsky M."/>
            <person name="Boukhgalter B."/>
            <person name="Brunache A."/>
            <person name="Butler J."/>
            <person name="Calixte N."/>
            <person name="Calvo S."/>
            <person name="Camarata J."/>
            <person name="Campo K."/>
            <person name="Chang J."/>
            <person name="Cheshatsang Y."/>
            <person name="Citroen M."/>
            <person name="Collymore A."/>
            <person name="Considine T."/>
            <person name="Cook A."/>
            <person name="Cooke P."/>
            <person name="Corum B."/>
            <person name="Cuomo C."/>
            <person name="David R."/>
            <person name="Dawoe T."/>
            <person name="Degray S."/>
            <person name="Dodge S."/>
            <person name="Dooley K."/>
            <person name="Dorje P."/>
            <person name="Dorjee K."/>
            <person name="Dorris L."/>
            <person name="Duffey N."/>
            <person name="Dupes A."/>
            <person name="Elkins T."/>
            <person name="Engels R."/>
            <person name="Erickson J."/>
            <person name="Farina A."/>
            <person name="Faro S."/>
            <person name="Ferreira P."/>
            <person name="Fischer H."/>
            <person name="Fitzgerald M."/>
            <person name="Foley K."/>
            <person name="Gage D."/>
            <person name="Galagan J."/>
            <person name="Gearin G."/>
            <person name="Gnerre S."/>
            <person name="Gnirke A."/>
            <person name="Goyette A."/>
            <person name="Graham J."/>
            <person name="Grandbois E."/>
            <person name="Gyaltsen K."/>
            <person name="Hafez N."/>
            <person name="Hagopian D."/>
            <person name="Hagos B."/>
            <person name="Hall J."/>
            <person name="Hatcher B."/>
            <person name="Heller A."/>
            <person name="Higgins H."/>
            <person name="Honan T."/>
            <person name="Horn A."/>
            <person name="Houde N."/>
            <person name="Hughes L."/>
            <person name="Hulme W."/>
            <person name="Husby E."/>
            <person name="Iliev I."/>
            <person name="Jaffe D."/>
            <person name="Jones C."/>
            <person name="Kamal M."/>
            <person name="Kamat A."/>
            <person name="Kamvysselis M."/>
            <person name="Karlsson E."/>
            <person name="Kells C."/>
            <person name="Kieu A."/>
            <person name="Kisner P."/>
            <person name="Kodira C."/>
            <person name="Kulbokas E."/>
            <person name="Labutti K."/>
            <person name="Lama D."/>
            <person name="Landers T."/>
            <person name="Leger J."/>
            <person name="Levine S."/>
            <person name="Lewis D."/>
            <person name="Lewis T."/>
            <person name="Lindblad-toh K."/>
            <person name="Liu X."/>
            <person name="Lokyitsang T."/>
            <person name="Lokyitsang Y."/>
            <person name="Lucien O."/>
            <person name="Lui A."/>
            <person name="Ma L.J."/>
            <person name="Mabbitt R."/>
            <person name="Macdonald J."/>
            <person name="Maclean C."/>
            <person name="Major J."/>
            <person name="Manning J."/>
            <person name="Marabella R."/>
            <person name="Maru K."/>
            <person name="Matthews C."/>
            <person name="Mauceli E."/>
            <person name="Mccarthy M."/>
            <person name="Mcdonough S."/>
            <person name="Mcghee T."/>
            <person name="Meldrim J."/>
            <person name="Meneus L."/>
            <person name="Mesirov J."/>
            <person name="Mihalev A."/>
            <person name="Mihova T."/>
            <person name="Mikkelsen T."/>
            <person name="Mlenga V."/>
            <person name="Moru K."/>
            <person name="Mozes J."/>
            <person name="Mulrain L."/>
            <person name="Munson G."/>
            <person name="Naylor J."/>
            <person name="Newes C."/>
            <person name="Nguyen C."/>
            <person name="Nguyen N."/>
            <person name="Nguyen T."/>
            <person name="Nicol R."/>
            <person name="Nielsen C."/>
            <person name="Nizzari M."/>
            <person name="Norbu C."/>
            <person name="Norbu N."/>
            <person name="O'donnell P."/>
            <person name="Okoawo O."/>
            <person name="O'leary S."/>
            <person name="Omotosho B."/>
            <person name="O'neill K."/>
            <person name="Osman S."/>
            <person name="Parker S."/>
            <person name="Perrin D."/>
            <person name="Phunkhang P."/>
            <person name="Piqani B."/>
            <person name="Purcell S."/>
            <person name="Rachupka T."/>
            <person name="Ramasamy U."/>
            <person name="Rameau R."/>
            <person name="Ray V."/>
            <person name="Raymond C."/>
            <person name="Retta R."/>
            <person name="Richardson S."/>
            <person name="Rise C."/>
            <person name="Rodriguez J."/>
            <person name="Rogers J."/>
            <person name="Rogov P."/>
            <person name="Rutman M."/>
            <person name="Schupbach R."/>
            <person name="Seaman C."/>
            <person name="Settipalli S."/>
            <person name="Sharpe T."/>
            <person name="Sheridan J."/>
            <person name="Sherpa N."/>
            <person name="Shi J."/>
            <person name="Smirnov S."/>
            <person name="Smith C."/>
            <person name="Sougnez C."/>
            <person name="Spencer B."/>
            <person name="Stalker J."/>
            <person name="Stange-thomann N."/>
            <person name="Stavropoulos S."/>
            <person name="Stetson K."/>
            <person name="Stone C."/>
            <person name="Stone S."/>
            <person name="Stubbs M."/>
            <person name="Talamas J."/>
            <person name="Tchuinga P."/>
            <person name="Tenzing P."/>
            <person name="Tesfaye S."/>
            <person name="Theodore J."/>
            <person name="Thoulutsang Y."/>
            <person name="Topham K."/>
            <person name="Towey S."/>
            <person name="Tsamla T."/>
            <person name="Tsomo N."/>
            <person name="Vallee D."/>
            <person name="Vassiliev H."/>
            <person name="Venkataraman V."/>
            <person name="Vinson J."/>
            <person name="Vo A."/>
            <person name="Wade C."/>
            <person name="Wang S."/>
            <person name="Wangchuk T."/>
            <person name="Wangdi T."/>
            <person name="Whittaker C."/>
            <person name="Wilkinson J."/>
            <person name="Wu Y."/>
            <person name="Wyman D."/>
            <person name="Yadav S."/>
            <person name="Yang S."/>
            <person name="Yang X."/>
            <person name="Yeager S."/>
            <person name="Yee E."/>
            <person name="Young G."/>
            <person name="Zainoun J."/>
            <person name="Zembeck L."/>
            <person name="Zimmer A."/>
            <person name="Zody M."/>
            <person name="Lander E."/>
        </authorList>
    </citation>
    <scope>NUCLEOTIDE SEQUENCE [LARGE SCALE GENOMIC DNA]</scope>
</reference>
<dbReference type="InterPro" id="IPR024096">
    <property type="entry name" value="NO_sig/Golgi_transp_ligand-bd"/>
</dbReference>
<dbReference type="InterPro" id="IPR042463">
    <property type="entry name" value="HNOB_dom_associated_sf"/>
</dbReference>
<comment type="subcellular location">
    <subcellularLocation>
        <location evidence="1">Cytoplasm</location>
    </subcellularLocation>
</comment>
<dbReference type="FunFam" id="3.30.70.1230:FF:000030">
    <property type="entry name" value="Si:ch211-215j19.12"/>
    <property type="match status" value="1"/>
</dbReference>
<dbReference type="CDD" id="cd07302">
    <property type="entry name" value="CHD"/>
    <property type="match status" value="1"/>
</dbReference>
<dbReference type="Gene3D" id="3.30.70.1230">
    <property type="entry name" value="Nucleotide cyclase"/>
    <property type="match status" value="1"/>
</dbReference>
<evidence type="ECO:0000256" key="6">
    <source>
        <dbReference type="ARBA" id="ARBA00023239"/>
    </source>
</evidence>
<dbReference type="PANTHER" id="PTHR45655:SF10">
    <property type="entry name" value="SOLUBLE GUANYLATE CYCLASE 88E"/>
    <property type="match status" value="1"/>
</dbReference>
<dbReference type="GO" id="GO:0020037">
    <property type="term" value="F:heme binding"/>
    <property type="evidence" value="ECO:0007669"/>
    <property type="project" value="InterPro"/>
</dbReference>
<dbReference type="Proteomes" id="UP000007875">
    <property type="component" value="Unassembled WGS sequence"/>
</dbReference>
<dbReference type="PANTHER" id="PTHR45655">
    <property type="entry name" value="GUANYLATE CYCLASE SOLUBLE SUBUNIT BETA-2"/>
    <property type="match status" value="1"/>
</dbReference>
<keyword evidence="3" id="KW-0963">Cytoplasm</keyword>
<dbReference type="InterPro" id="IPR038158">
    <property type="entry name" value="H-NOX_domain_sf"/>
</dbReference>
<dbReference type="InterPro" id="IPR001054">
    <property type="entry name" value="A/G_cyclase"/>
</dbReference>
<dbReference type="Pfam" id="PF07701">
    <property type="entry name" value="HNOBA"/>
    <property type="match status" value="1"/>
</dbReference>
<proteinExistence type="predicted"/>
<feature type="domain" description="Guanylate cyclase" evidence="9">
    <location>
        <begin position="427"/>
        <end position="555"/>
    </location>
</feature>
<name>H2ZQM7_CIOSA</name>
<dbReference type="EC" id="4.6.1.2" evidence="2"/>
<dbReference type="GO" id="GO:0008074">
    <property type="term" value="C:guanylate cyclase complex, soluble"/>
    <property type="evidence" value="ECO:0007669"/>
    <property type="project" value="TreeGrafter"/>
</dbReference>
<reference evidence="10" key="3">
    <citation type="submission" date="2025-09" db="UniProtKB">
        <authorList>
            <consortium name="Ensembl"/>
        </authorList>
    </citation>
    <scope>IDENTIFICATION</scope>
</reference>
<dbReference type="OMA" id="KDMREPP"/>
<keyword evidence="7" id="KW-0141">cGMP biosynthesis</keyword>
<reference evidence="10" key="2">
    <citation type="submission" date="2025-08" db="UniProtKB">
        <authorList>
            <consortium name="Ensembl"/>
        </authorList>
    </citation>
    <scope>IDENTIFICATION</scope>
</reference>
<keyword evidence="11" id="KW-1185">Reference proteome</keyword>
<evidence type="ECO:0000256" key="7">
    <source>
        <dbReference type="ARBA" id="ARBA00023293"/>
    </source>
</evidence>
<evidence type="ECO:0000256" key="2">
    <source>
        <dbReference type="ARBA" id="ARBA00012202"/>
    </source>
</evidence>
<keyword evidence="6" id="KW-0456">Lyase</keyword>
<dbReference type="Gene3D" id="3.30.450.260">
    <property type="entry name" value="Haem NO binding associated domain"/>
    <property type="match status" value="1"/>
</dbReference>
<dbReference type="Gene3D" id="3.90.1520.10">
    <property type="entry name" value="H-NOX domain"/>
    <property type="match status" value="1"/>
</dbReference>
<evidence type="ECO:0000256" key="5">
    <source>
        <dbReference type="ARBA" id="ARBA00023134"/>
    </source>
</evidence>
<feature type="region of interest" description="Disordered" evidence="8">
    <location>
        <begin position="655"/>
        <end position="679"/>
    </location>
</feature>
<dbReference type="GO" id="GO:0004383">
    <property type="term" value="F:guanylate cyclase activity"/>
    <property type="evidence" value="ECO:0007669"/>
    <property type="project" value="UniProtKB-EC"/>
</dbReference>
<dbReference type="InParanoid" id="H2ZQM7"/>
<evidence type="ECO:0000256" key="3">
    <source>
        <dbReference type="ARBA" id="ARBA00022490"/>
    </source>
</evidence>
<evidence type="ECO:0000313" key="10">
    <source>
        <dbReference type="Ensembl" id="ENSCSAVP00000019893.1"/>
    </source>
</evidence>
<evidence type="ECO:0000313" key="11">
    <source>
        <dbReference type="Proteomes" id="UP000007875"/>
    </source>
</evidence>
<dbReference type="GeneTree" id="ENSGT00940000173104"/>
<accession>H2ZQM7</accession>
<dbReference type="eggNOG" id="KOG4171">
    <property type="taxonomic scope" value="Eukaryota"/>
</dbReference>
<evidence type="ECO:0000256" key="8">
    <source>
        <dbReference type="SAM" id="MobiDB-lite"/>
    </source>
</evidence>
<protein>
    <recommendedName>
        <fullName evidence="2">guanylate cyclase</fullName>
        <ecNumber evidence="2">4.6.1.2</ecNumber>
    </recommendedName>
</protein>
<dbReference type="GO" id="GO:0005525">
    <property type="term" value="F:GTP binding"/>
    <property type="evidence" value="ECO:0007669"/>
    <property type="project" value="UniProtKB-KW"/>
</dbReference>
<dbReference type="SUPFAM" id="SSF111126">
    <property type="entry name" value="Ligand-binding domain in the NO signalling and Golgi transport"/>
    <property type="match status" value="1"/>
</dbReference>
<evidence type="ECO:0000256" key="1">
    <source>
        <dbReference type="ARBA" id="ARBA00004496"/>
    </source>
</evidence>
<organism evidence="10 11">
    <name type="scientific">Ciona savignyi</name>
    <name type="common">Pacific transparent sea squirt</name>
    <dbReference type="NCBI Taxonomy" id="51511"/>
    <lineage>
        <taxon>Eukaryota</taxon>
        <taxon>Metazoa</taxon>
        <taxon>Chordata</taxon>
        <taxon>Tunicata</taxon>
        <taxon>Ascidiacea</taxon>
        <taxon>Phlebobranchia</taxon>
        <taxon>Cionidae</taxon>
        <taxon>Ciona</taxon>
    </lineage>
</organism>
<dbReference type="GO" id="GO:0070482">
    <property type="term" value="P:response to oxygen levels"/>
    <property type="evidence" value="ECO:0007669"/>
    <property type="project" value="TreeGrafter"/>
</dbReference>
<dbReference type="Pfam" id="PF00211">
    <property type="entry name" value="Guanylate_cyc"/>
    <property type="match status" value="1"/>
</dbReference>
<sequence>MYGIILDSLMDCIKQKYGEQVWKRAIGPCGISNSLFTAHKIYHEELVPNLAKAVAETTGKTFESIMEAAGEHFITYITNIKNDTVTRVLGRRFTDFLNGLNCMHDYYRFSFTEIQPPSFHVSNEDSKGLELHYRSRRTFPGYVYYVKGLLHKIARKFYSIDLNVVVTQHGFSGDVMLAVLRLNFPNEEYLSFRKIIMDNRNFREANNLIMPSNMAFDLFPYHLVFNGRLEILSTGLGIDVIYKGLEGRRLNEAFFMTRPLGYELTWENVRIHRNNVFELTSAKSSGRPVIGDETSRFRDQMTATHFVKLRGQMLYVEEMDYVIFLSTVMNDDLNNMYEMGLFVNDLPYHDLSRDMVLHQPQQSSEYKLALDMEQTKATRLEDTIENLISEQRKTDDLIYSMIPKEVACSLKEGGPTDSVCTKYDEVTVLFSDVVNFANICKHIAPHEIMITLNMMVSVFDILCEKYNTYKVETVADGFMCVSGAPTYDDRHARNMADMAIQMLRGIETVRDPNTREPIQIRIGLHCGGVIACVLGHKIPQYCLFGDTVHIASKLEATGSGQRIQISQTCMEKLSECSDYEIEPKGVVKIKGKRSIMTYWLNGRNKAADGTYPAPPIPSCSRNKKIDVKQISHSEIEKTNLDFDGDEVIMIENKEHAVTPKDQVSNKKHGICNKSQSKPE</sequence>
<dbReference type="GO" id="GO:0038060">
    <property type="term" value="P:nitric oxide-cGMP-mediated signaling"/>
    <property type="evidence" value="ECO:0007669"/>
    <property type="project" value="TreeGrafter"/>
</dbReference>
<keyword evidence="5" id="KW-0342">GTP-binding</keyword>
<dbReference type="AlphaFoldDB" id="H2ZQM7"/>
<dbReference type="SUPFAM" id="SSF55073">
    <property type="entry name" value="Nucleotide cyclase"/>
    <property type="match status" value="1"/>
</dbReference>